<dbReference type="EMBL" id="WUPT01000001">
    <property type="protein sequence ID" value="MXQ07198.1"/>
    <property type="molecule type" value="Genomic_DNA"/>
</dbReference>
<evidence type="ECO:0000256" key="3">
    <source>
        <dbReference type="ARBA" id="ARBA00022691"/>
    </source>
</evidence>
<reference evidence="4 5" key="1">
    <citation type="submission" date="2019-12" db="EMBL/GenBank/DDBJ databases">
        <authorList>
            <person name="Lee S.D."/>
        </authorList>
    </citation>
    <scope>NUCLEOTIDE SEQUENCE [LARGE SCALE GENOMIC DNA]</scope>
    <source>
        <strain evidence="4 5">GH1-50</strain>
    </source>
</reference>
<dbReference type="Pfam" id="PF13489">
    <property type="entry name" value="Methyltransf_23"/>
    <property type="match status" value="1"/>
</dbReference>
<dbReference type="GO" id="GO:0008168">
    <property type="term" value="F:methyltransferase activity"/>
    <property type="evidence" value="ECO:0007669"/>
    <property type="project" value="UniProtKB-KW"/>
</dbReference>
<keyword evidence="5" id="KW-1185">Reference proteome</keyword>
<sequence>MSETPKDDLWSRLTPEESQRLYAGWAESYDADVASWGYATPARLALALRQSGANVEKPVLDVGCGTGLCGMALRAVGFDVIDGTDISPEMLARAEARGVYRQVWKGEPGTLGHIKPADYPILSACGVVGHGAAPPEMLDLLIAALGAGGLLAFSFNDATLADRAYTDRLDIACLAPDIELVFEQHGPHLPAKGMMSTVYVLKRT</sequence>
<dbReference type="Gene3D" id="3.40.50.150">
    <property type="entry name" value="Vaccinia Virus protein VP39"/>
    <property type="match status" value="1"/>
</dbReference>
<comment type="caution">
    <text evidence="4">The sequence shown here is derived from an EMBL/GenBank/DDBJ whole genome shotgun (WGS) entry which is preliminary data.</text>
</comment>
<dbReference type="SUPFAM" id="SSF53335">
    <property type="entry name" value="S-adenosyl-L-methionine-dependent methyltransferases"/>
    <property type="match status" value="1"/>
</dbReference>
<dbReference type="GO" id="GO:0032259">
    <property type="term" value="P:methylation"/>
    <property type="evidence" value="ECO:0007669"/>
    <property type="project" value="UniProtKB-KW"/>
</dbReference>
<keyword evidence="2 4" id="KW-0808">Transferase</keyword>
<dbReference type="AlphaFoldDB" id="A0A7C9MZ44"/>
<gene>
    <name evidence="4" type="ORF">GQ651_05005</name>
</gene>
<evidence type="ECO:0000313" key="5">
    <source>
        <dbReference type="Proteomes" id="UP000480350"/>
    </source>
</evidence>
<accession>A0A7C9MZ44</accession>
<evidence type="ECO:0000313" key="4">
    <source>
        <dbReference type="EMBL" id="MXQ07198.1"/>
    </source>
</evidence>
<dbReference type="RefSeq" id="WP_160763085.1">
    <property type="nucleotide sequence ID" value="NZ_WUPT01000001.1"/>
</dbReference>
<keyword evidence="3" id="KW-0949">S-adenosyl-L-methionine</keyword>
<proteinExistence type="predicted"/>
<reference evidence="4 5" key="2">
    <citation type="submission" date="2020-03" db="EMBL/GenBank/DDBJ databases">
        <title>Kangsaoukella pontilimi gen. nov., sp. nov., a new member of the family Rhodobacteraceae isolated from a tidal mudflat.</title>
        <authorList>
            <person name="Kim I.S."/>
        </authorList>
    </citation>
    <scope>NUCLEOTIDE SEQUENCE [LARGE SCALE GENOMIC DNA]</scope>
    <source>
        <strain evidence="4 5">GH1-50</strain>
    </source>
</reference>
<evidence type="ECO:0000256" key="1">
    <source>
        <dbReference type="ARBA" id="ARBA00022603"/>
    </source>
</evidence>
<dbReference type="CDD" id="cd02440">
    <property type="entry name" value="AdoMet_MTases"/>
    <property type="match status" value="1"/>
</dbReference>
<keyword evidence="1 4" id="KW-0489">Methyltransferase</keyword>
<name>A0A7C9MZ44_9RHOB</name>
<dbReference type="PANTHER" id="PTHR43464">
    <property type="entry name" value="METHYLTRANSFERASE"/>
    <property type="match status" value="1"/>
</dbReference>
<dbReference type="PANTHER" id="PTHR43464:SF19">
    <property type="entry name" value="UBIQUINONE BIOSYNTHESIS O-METHYLTRANSFERASE, MITOCHONDRIAL"/>
    <property type="match status" value="1"/>
</dbReference>
<organism evidence="4 5">
    <name type="scientific">Kangsaoukella pontilimi</name>
    <dbReference type="NCBI Taxonomy" id="2691042"/>
    <lineage>
        <taxon>Bacteria</taxon>
        <taxon>Pseudomonadati</taxon>
        <taxon>Pseudomonadota</taxon>
        <taxon>Alphaproteobacteria</taxon>
        <taxon>Rhodobacterales</taxon>
        <taxon>Paracoccaceae</taxon>
        <taxon>Kangsaoukella</taxon>
    </lineage>
</organism>
<dbReference type="Proteomes" id="UP000480350">
    <property type="component" value="Unassembled WGS sequence"/>
</dbReference>
<evidence type="ECO:0000256" key="2">
    <source>
        <dbReference type="ARBA" id="ARBA00022679"/>
    </source>
</evidence>
<dbReference type="InterPro" id="IPR029063">
    <property type="entry name" value="SAM-dependent_MTases_sf"/>
</dbReference>
<protein>
    <submittedName>
        <fullName evidence="4">Methyltransferase domain-containing protein</fullName>
    </submittedName>
</protein>